<evidence type="ECO:0000256" key="10">
    <source>
        <dbReference type="ARBA" id="ARBA00023163"/>
    </source>
</evidence>
<gene>
    <name evidence="11" type="primary">whiB</name>
    <name evidence="13" type="ORF">KGQ19_26890</name>
</gene>
<keyword evidence="4 11" id="KW-0479">Metal-binding</keyword>
<dbReference type="HAMAP" id="MF_01479">
    <property type="entry name" value="WhiB"/>
    <property type="match status" value="1"/>
</dbReference>
<keyword evidence="5 11" id="KW-0408">Iron</keyword>
<dbReference type="InterPro" id="IPR034768">
    <property type="entry name" value="4FE4S_WBL"/>
</dbReference>
<evidence type="ECO:0000256" key="3">
    <source>
        <dbReference type="ARBA" id="ARBA00022485"/>
    </source>
</evidence>
<reference evidence="13 14" key="1">
    <citation type="submission" date="2020-02" db="EMBL/GenBank/DDBJ databases">
        <title>Acidophilic actinobacteria isolated from forest soil.</title>
        <authorList>
            <person name="Golinska P."/>
        </authorList>
    </citation>
    <scope>NUCLEOTIDE SEQUENCE [LARGE SCALE GENOMIC DNA]</scope>
    <source>
        <strain evidence="13 14">NL8</strain>
    </source>
</reference>
<evidence type="ECO:0000313" key="13">
    <source>
        <dbReference type="EMBL" id="MBS2550503.1"/>
    </source>
</evidence>
<keyword evidence="9 11" id="KW-1015">Disulfide bond</keyword>
<comment type="cofactor">
    <cofactor evidence="11">
        <name>[4Fe-4S] cluster</name>
        <dbReference type="ChEBI" id="CHEBI:49883"/>
    </cofactor>
    <text evidence="11">Binds 1 [4Fe-4S] cluster per subunit. Following nitrosylation of the [4Fe-4S] cluster binds 1 [4Fe-8(NO)] cluster per subunit.</text>
</comment>
<feature type="binding site" evidence="11">
    <location>
        <position position="71"/>
    </location>
    <ligand>
        <name>[4Fe-4S] cluster</name>
        <dbReference type="ChEBI" id="CHEBI:49883"/>
    </ligand>
</feature>
<comment type="PTM">
    <text evidence="11">Upon Fe-S cluster removal intramolecular disulfide bonds are formed.</text>
</comment>
<dbReference type="Pfam" id="PF02467">
    <property type="entry name" value="Whib"/>
    <property type="match status" value="1"/>
</dbReference>
<dbReference type="InterPro" id="IPR003482">
    <property type="entry name" value="Whib"/>
</dbReference>
<evidence type="ECO:0000256" key="1">
    <source>
        <dbReference type="ARBA" id="ARBA00004496"/>
    </source>
</evidence>
<feature type="binding site" evidence="11">
    <location>
        <position position="26"/>
    </location>
    <ligand>
        <name>[4Fe-4S] cluster</name>
        <dbReference type="ChEBI" id="CHEBI:49883"/>
    </ligand>
</feature>
<feature type="domain" description="4Fe-4S Wbl-type" evidence="12">
    <location>
        <begin position="25"/>
        <end position="95"/>
    </location>
</feature>
<dbReference type="PROSITE" id="PS51674">
    <property type="entry name" value="4FE4S_WBL"/>
    <property type="match status" value="1"/>
</dbReference>
<comment type="subcellular location">
    <subcellularLocation>
        <location evidence="1 11">Cytoplasm</location>
    </subcellularLocation>
</comment>
<keyword evidence="6 11" id="KW-0411">Iron-sulfur</keyword>
<dbReference type="EMBL" id="JAAFYZ010000104">
    <property type="protein sequence ID" value="MBS2550503.1"/>
    <property type="molecule type" value="Genomic_DNA"/>
</dbReference>
<evidence type="ECO:0000256" key="4">
    <source>
        <dbReference type="ARBA" id="ARBA00022723"/>
    </source>
</evidence>
<evidence type="ECO:0000256" key="5">
    <source>
        <dbReference type="ARBA" id="ARBA00023004"/>
    </source>
</evidence>
<proteinExistence type="inferred from homology"/>
<keyword evidence="3 11" id="KW-0004">4Fe-4S</keyword>
<evidence type="ECO:0000313" key="14">
    <source>
        <dbReference type="Proteomes" id="UP000730482"/>
    </source>
</evidence>
<feature type="binding site" evidence="11">
    <location>
        <position position="62"/>
    </location>
    <ligand>
        <name>[4Fe-4S] cluster</name>
        <dbReference type="ChEBI" id="CHEBI:49883"/>
    </ligand>
</feature>
<feature type="binding site" evidence="11">
    <location>
        <position position="65"/>
    </location>
    <ligand>
        <name>[4Fe-4S] cluster</name>
        <dbReference type="ChEBI" id="CHEBI:49883"/>
    </ligand>
</feature>
<dbReference type="RefSeq" id="WP_212013411.1">
    <property type="nucleotide sequence ID" value="NZ_JAAFYZ010000104.1"/>
</dbReference>
<evidence type="ECO:0000256" key="8">
    <source>
        <dbReference type="ARBA" id="ARBA00023125"/>
    </source>
</evidence>
<evidence type="ECO:0000259" key="12">
    <source>
        <dbReference type="PROSITE" id="PS51674"/>
    </source>
</evidence>
<evidence type="ECO:0000256" key="9">
    <source>
        <dbReference type="ARBA" id="ARBA00023157"/>
    </source>
</evidence>
<protein>
    <recommendedName>
        <fullName evidence="11">Transcriptional regulator WhiB</fullName>
    </recommendedName>
</protein>
<keyword evidence="11" id="KW-0963">Cytoplasm</keyword>
<organism evidence="13 14">
    <name type="scientific">Catenulispora pinistramenti</name>
    <dbReference type="NCBI Taxonomy" id="2705254"/>
    <lineage>
        <taxon>Bacteria</taxon>
        <taxon>Bacillati</taxon>
        <taxon>Actinomycetota</taxon>
        <taxon>Actinomycetes</taxon>
        <taxon>Catenulisporales</taxon>
        <taxon>Catenulisporaceae</taxon>
        <taxon>Catenulispora</taxon>
    </lineage>
</organism>
<comment type="PTM">
    <text evidence="11">The Fe-S cluster can be nitrosylated by nitric oxide (NO).</text>
</comment>
<comment type="similarity">
    <text evidence="2 11">Belongs to the WhiB family.</text>
</comment>
<name>A0ABS5KWT2_9ACTN</name>
<evidence type="ECO:0000256" key="2">
    <source>
        <dbReference type="ARBA" id="ARBA00006597"/>
    </source>
</evidence>
<accession>A0ABS5KWT2</accession>
<keyword evidence="10 11" id="KW-0804">Transcription</keyword>
<keyword evidence="14" id="KW-1185">Reference proteome</keyword>
<keyword evidence="7 11" id="KW-0805">Transcription regulation</keyword>
<evidence type="ECO:0000256" key="6">
    <source>
        <dbReference type="ARBA" id="ARBA00023014"/>
    </source>
</evidence>
<evidence type="ECO:0000256" key="7">
    <source>
        <dbReference type="ARBA" id="ARBA00023015"/>
    </source>
</evidence>
<comment type="caution">
    <text evidence="13">The sequence shown here is derived from an EMBL/GenBank/DDBJ whole genome shotgun (WGS) entry which is preliminary data.</text>
</comment>
<evidence type="ECO:0000256" key="11">
    <source>
        <dbReference type="HAMAP-Rule" id="MF_01479"/>
    </source>
</evidence>
<sequence length="108" mass="11908">MTTMTAQPRLAALIGELPPWMSYGACRDEDPDLFFGADPGFGCYGERKAARVAREKAAKAVCAACPVRESCLEFAMTTPEHDGVWGGLTDKERRRMRRATLRKPTPST</sequence>
<keyword evidence="8 11" id="KW-0238">DNA-binding</keyword>
<dbReference type="PANTHER" id="PTHR38839">
    <property type="entry name" value="TRANSCRIPTIONAL REGULATOR WHID-RELATED"/>
    <property type="match status" value="1"/>
</dbReference>
<dbReference type="Proteomes" id="UP000730482">
    <property type="component" value="Unassembled WGS sequence"/>
</dbReference>
<comment type="function">
    <text evidence="11">Acts as a transcriptional regulator. Probably redox-responsive. The apo- but not holo-form probably binds DNA.</text>
</comment>